<protein>
    <recommendedName>
        <fullName evidence="4">Lipoprotein</fullName>
    </recommendedName>
</protein>
<organism evidence="2 3">
    <name type="scientific">Haloferax namakaokahaiae</name>
    <dbReference type="NCBI Taxonomy" id="1748331"/>
    <lineage>
        <taxon>Archaea</taxon>
        <taxon>Methanobacteriati</taxon>
        <taxon>Methanobacteriota</taxon>
        <taxon>Stenosarchaea group</taxon>
        <taxon>Halobacteria</taxon>
        <taxon>Halobacteriales</taxon>
        <taxon>Haloferacaceae</taxon>
        <taxon>Haloferax</taxon>
    </lineage>
</organism>
<dbReference type="EMBL" id="JBHTAA010000001">
    <property type="protein sequence ID" value="MFC7202784.1"/>
    <property type="molecule type" value="Genomic_DNA"/>
</dbReference>
<reference evidence="2 3" key="1">
    <citation type="journal article" date="2019" name="Int. J. Syst. Evol. Microbiol.">
        <title>The Global Catalogue of Microorganisms (GCM) 10K type strain sequencing project: providing services to taxonomists for standard genome sequencing and annotation.</title>
        <authorList>
            <consortium name="The Broad Institute Genomics Platform"/>
            <consortium name="The Broad Institute Genome Sequencing Center for Infectious Disease"/>
            <person name="Wu L."/>
            <person name="Ma J."/>
        </authorList>
    </citation>
    <scope>NUCLEOTIDE SEQUENCE [LARGE SCALE GENOMIC DNA]</scope>
    <source>
        <strain evidence="2 3">DSM 29988</strain>
    </source>
</reference>
<sequence>MNRRNVLLAGGATLSFLFLSGCVSDVPKEAAQAVGDGDPRTKTVPEENAMGPTRGESDAAVTVREVEDREYVEYLPEHDVVRHVAEWRHTDYETLAPGENPDAGEYETIPFGHWATRRCAFAAAGAAAEHVRAELGVTEKGAVTGGVSSSIADEQIAAVVETVETYDRDGDLLYETDVEFETLVEATPRTVTATYVLDGRERTVDVPIYARHTVLQQS</sequence>
<evidence type="ECO:0008006" key="4">
    <source>
        <dbReference type="Google" id="ProtNLM"/>
    </source>
</evidence>
<feature type="region of interest" description="Disordered" evidence="1">
    <location>
        <begin position="32"/>
        <end position="56"/>
    </location>
</feature>
<dbReference type="Proteomes" id="UP001596481">
    <property type="component" value="Unassembled WGS sequence"/>
</dbReference>
<accession>A0ABD5ZC63</accession>
<dbReference type="RefSeq" id="WP_390222074.1">
    <property type="nucleotide sequence ID" value="NZ_JBHTAA010000001.1"/>
</dbReference>
<keyword evidence="3" id="KW-1185">Reference proteome</keyword>
<evidence type="ECO:0000256" key="1">
    <source>
        <dbReference type="SAM" id="MobiDB-lite"/>
    </source>
</evidence>
<name>A0ABD5ZC63_9EURY</name>
<comment type="caution">
    <text evidence="2">The sequence shown here is derived from an EMBL/GenBank/DDBJ whole genome shotgun (WGS) entry which is preliminary data.</text>
</comment>
<dbReference type="PROSITE" id="PS51257">
    <property type="entry name" value="PROKAR_LIPOPROTEIN"/>
    <property type="match status" value="1"/>
</dbReference>
<gene>
    <name evidence="2" type="ORF">ACFQJC_04605</name>
</gene>
<evidence type="ECO:0000313" key="2">
    <source>
        <dbReference type="EMBL" id="MFC7202784.1"/>
    </source>
</evidence>
<evidence type="ECO:0000313" key="3">
    <source>
        <dbReference type="Proteomes" id="UP001596481"/>
    </source>
</evidence>
<proteinExistence type="predicted"/>
<dbReference type="AlphaFoldDB" id="A0ABD5ZC63"/>